<dbReference type="InterPro" id="IPR001005">
    <property type="entry name" value="SANT/Myb"/>
</dbReference>
<feature type="domain" description="Myb-like" evidence="6">
    <location>
        <begin position="23"/>
        <end position="67"/>
    </location>
</feature>
<name>A0A5K1UHS0_ENTHI</name>
<evidence type="ECO:0000259" key="6">
    <source>
        <dbReference type="PROSITE" id="PS50090"/>
    </source>
</evidence>
<dbReference type="InterPro" id="IPR009057">
    <property type="entry name" value="Homeodomain-like_sf"/>
</dbReference>
<dbReference type="VEuPathDB" id="AmoebaDB:KM1_002720"/>
<keyword evidence="1" id="KW-0805">Transcription regulation</keyword>
<feature type="compositionally biased region" description="Basic and acidic residues" evidence="5">
    <location>
        <begin position="125"/>
        <end position="146"/>
    </location>
</feature>
<dbReference type="PROSITE" id="PS50090">
    <property type="entry name" value="MYB_LIKE"/>
    <property type="match status" value="2"/>
</dbReference>
<evidence type="ECO:0000313" key="10">
    <source>
        <dbReference type="Proteomes" id="UP000078387"/>
    </source>
</evidence>
<dbReference type="InterPro" id="IPR017884">
    <property type="entry name" value="SANT_dom"/>
</dbReference>
<dbReference type="Gene3D" id="1.10.10.60">
    <property type="entry name" value="Homeodomain-like"/>
    <property type="match status" value="2"/>
</dbReference>
<dbReference type="VEuPathDB" id="AmoebaDB:EHI5A_001480"/>
<dbReference type="VEuPathDB" id="AmoebaDB:EHI_182610"/>
<feature type="region of interest" description="Disordered" evidence="5">
    <location>
        <begin position="125"/>
        <end position="167"/>
    </location>
</feature>
<reference evidence="9 10" key="1">
    <citation type="submission" date="2016-05" db="EMBL/GenBank/DDBJ databases">
        <title>First whole genome sequencing of Entamoeba histolytica HM1:IMSS-clone-6.</title>
        <authorList>
            <person name="Mukherjee Avik.K."/>
            <person name="Izumyama S."/>
            <person name="Nakada-Tsukui K."/>
            <person name="Nozaki T."/>
        </authorList>
    </citation>
    <scope>NUCLEOTIDE SEQUENCE [LARGE SCALE GENOMIC DNA]</scope>
    <source>
        <strain evidence="9 10">HM1:IMSS clone 6</strain>
    </source>
</reference>
<evidence type="ECO:0000259" key="7">
    <source>
        <dbReference type="PROSITE" id="PS51293"/>
    </source>
</evidence>
<gene>
    <name evidence="9" type="ORF">CL6EHI_182610</name>
</gene>
<evidence type="ECO:0000256" key="4">
    <source>
        <dbReference type="ARBA" id="ARBA00023242"/>
    </source>
</evidence>
<evidence type="ECO:0000313" key="9">
    <source>
        <dbReference type="EMBL" id="GAT92523.1"/>
    </source>
</evidence>
<dbReference type="GO" id="GO:0042796">
    <property type="term" value="P:snRNA transcription by RNA polymerase III"/>
    <property type="evidence" value="ECO:0007669"/>
    <property type="project" value="TreeGrafter"/>
</dbReference>
<protein>
    <submittedName>
        <fullName evidence="9">Myb-like DNA-binding domain containing protein</fullName>
    </submittedName>
</protein>
<dbReference type="Proteomes" id="UP000078387">
    <property type="component" value="Unassembled WGS sequence"/>
</dbReference>
<dbReference type="VEuPathDB" id="AmoebaDB:EHI7A_003540"/>
<feature type="domain" description="SANT" evidence="7">
    <location>
        <begin position="24"/>
        <end position="65"/>
    </location>
</feature>
<keyword evidence="4" id="KW-0539">Nucleus</keyword>
<dbReference type="AlphaFoldDB" id="A0A5K1UHS0"/>
<sequence length="167" mass="19669">MTMDDISSSDSCLQERRKKSVIPWTSNDDEKLLNAIKKYGKENWKSVADCIPNKTRKQCRERYYNCLSDGIAKKPWSKEEDQMLMDLQKILGNKWTEMSKSFQGRTPNSLKNRFFSHLHPEYRKKLRENKVNRTPDDKSEKNETKPPKGPSQKSAFVRVKSSKYEIM</sequence>
<comment type="caution">
    <text evidence="9">The sequence shown here is derived from an EMBL/GenBank/DDBJ whole genome shotgun (WGS) entry which is preliminary data.</text>
</comment>
<evidence type="ECO:0000256" key="2">
    <source>
        <dbReference type="ARBA" id="ARBA00023125"/>
    </source>
</evidence>
<dbReference type="PANTHER" id="PTHR46621">
    <property type="entry name" value="SNRNA-ACTIVATING PROTEIN COMPLEX SUBUNIT 4"/>
    <property type="match status" value="1"/>
</dbReference>
<feature type="domain" description="Myb-like" evidence="6">
    <location>
        <begin position="68"/>
        <end position="118"/>
    </location>
</feature>
<proteinExistence type="predicted"/>
<dbReference type="EMBL" id="BDEQ01000001">
    <property type="protein sequence ID" value="GAT92523.1"/>
    <property type="molecule type" value="Genomic_DNA"/>
</dbReference>
<dbReference type="GO" id="GO:0000978">
    <property type="term" value="F:RNA polymerase II cis-regulatory region sequence-specific DNA binding"/>
    <property type="evidence" value="ECO:0007669"/>
    <property type="project" value="TreeGrafter"/>
</dbReference>
<evidence type="ECO:0000256" key="1">
    <source>
        <dbReference type="ARBA" id="ARBA00023015"/>
    </source>
</evidence>
<dbReference type="PANTHER" id="PTHR46621:SF1">
    <property type="entry name" value="SNRNA-ACTIVATING PROTEIN COMPLEX SUBUNIT 4"/>
    <property type="match status" value="1"/>
</dbReference>
<keyword evidence="3" id="KW-0804">Transcription</keyword>
<dbReference type="PROSITE" id="PS51294">
    <property type="entry name" value="HTH_MYB"/>
    <property type="match status" value="2"/>
</dbReference>
<evidence type="ECO:0000256" key="3">
    <source>
        <dbReference type="ARBA" id="ARBA00023163"/>
    </source>
</evidence>
<dbReference type="GO" id="GO:0042795">
    <property type="term" value="P:snRNA transcription by RNA polymerase II"/>
    <property type="evidence" value="ECO:0007669"/>
    <property type="project" value="TreeGrafter"/>
</dbReference>
<dbReference type="Pfam" id="PF13921">
    <property type="entry name" value="Myb_DNA-bind_6"/>
    <property type="match status" value="1"/>
</dbReference>
<accession>A0A5K1UHS0</accession>
<evidence type="ECO:0000259" key="8">
    <source>
        <dbReference type="PROSITE" id="PS51294"/>
    </source>
</evidence>
<dbReference type="VEuPathDB" id="AmoebaDB:EHI8A_003790"/>
<organism evidence="9 10">
    <name type="scientific">Entamoeba histolytica</name>
    <dbReference type="NCBI Taxonomy" id="5759"/>
    <lineage>
        <taxon>Eukaryota</taxon>
        <taxon>Amoebozoa</taxon>
        <taxon>Evosea</taxon>
        <taxon>Archamoebae</taxon>
        <taxon>Mastigamoebida</taxon>
        <taxon>Entamoebidae</taxon>
        <taxon>Entamoeba</taxon>
    </lineage>
</organism>
<dbReference type="InterPro" id="IPR051575">
    <property type="entry name" value="Myb-like_DNA-bd"/>
</dbReference>
<dbReference type="GO" id="GO:0001006">
    <property type="term" value="F:RNA polymerase III type 3 promoter sequence-specific DNA binding"/>
    <property type="evidence" value="ECO:0007669"/>
    <property type="project" value="TreeGrafter"/>
</dbReference>
<dbReference type="PROSITE" id="PS51293">
    <property type="entry name" value="SANT"/>
    <property type="match status" value="1"/>
</dbReference>
<dbReference type="SUPFAM" id="SSF46689">
    <property type="entry name" value="Homeodomain-like"/>
    <property type="match status" value="1"/>
</dbReference>
<feature type="domain" description="HTH myb-type" evidence="8">
    <location>
        <begin position="23"/>
        <end position="67"/>
    </location>
</feature>
<keyword evidence="2 9" id="KW-0238">DNA-binding</keyword>
<dbReference type="SMART" id="SM00717">
    <property type="entry name" value="SANT"/>
    <property type="match status" value="2"/>
</dbReference>
<feature type="domain" description="HTH myb-type" evidence="8">
    <location>
        <begin position="68"/>
        <end position="122"/>
    </location>
</feature>
<evidence type="ECO:0000256" key="5">
    <source>
        <dbReference type="SAM" id="MobiDB-lite"/>
    </source>
</evidence>
<dbReference type="GO" id="GO:0019185">
    <property type="term" value="C:snRNA-activating protein complex"/>
    <property type="evidence" value="ECO:0007669"/>
    <property type="project" value="TreeGrafter"/>
</dbReference>
<dbReference type="OMA" id="AHIAMIP"/>
<dbReference type="InterPro" id="IPR017930">
    <property type="entry name" value="Myb_dom"/>
</dbReference>
<dbReference type="CDD" id="cd00167">
    <property type="entry name" value="SANT"/>
    <property type="match status" value="2"/>
</dbReference>